<dbReference type="RefSeq" id="XP_025554448.1">
    <property type="nucleotide sequence ID" value="XM_025699453.1"/>
</dbReference>
<dbReference type="SUPFAM" id="SSF56112">
    <property type="entry name" value="Protein kinase-like (PK-like)"/>
    <property type="match status" value="1"/>
</dbReference>
<keyword evidence="3" id="KW-1185">Reference proteome</keyword>
<dbReference type="InterPro" id="IPR011009">
    <property type="entry name" value="Kinase-like_dom_sf"/>
</dbReference>
<organism evidence="2 3">
    <name type="scientific">Aspergillus homomorphus (strain CBS 101889)</name>
    <dbReference type="NCBI Taxonomy" id="1450537"/>
    <lineage>
        <taxon>Eukaryota</taxon>
        <taxon>Fungi</taxon>
        <taxon>Dikarya</taxon>
        <taxon>Ascomycota</taxon>
        <taxon>Pezizomycotina</taxon>
        <taxon>Eurotiomycetes</taxon>
        <taxon>Eurotiomycetidae</taxon>
        <taxon>Eurotiales</taxon>
        <taxon>Aspergillaceae</taxon>
        <taxon>Aspergillus</taxon>
        <taxon>Aspergillus subgen. Circumdati</taxon>
    </lineage>
</organism>
<dbReference type="InterPro" id="IPR000719">
    <property type="entry name" value="Prot_kinase_dom"/>
</dbReference>
<dbReference type="AlphaFoldDB" id="A0A395IAW3"/>
<protein>
    <recommendedName>
        <fullName evidence="1">Protein kinase domain-containing protein</fullName>
    </recommendedName>
</protein>
<dbReference type="VEuPathDB" id="FungiDB:BO97DRAFT_463302"/>
<accession>A0A395IAW3</accession>
<evidence type="ECO:0000313" key="2">
    <source>
        <dbReference type="EMBL" id="RAL15294.1"/>
    </source>
</evidence>
<evidence type="ECO:0000259" key="1">
    <source>
        <dbReference type="PROSITE" id="PS50011"/>
    </source>
</evidence>
<dbReference type="PROSITE" id="PS50011">
    <property type="entry name" value="PROTEIN_KINASE_DOM"/>
    <property type="match status" value="1"/>
</dbReference>
<proteinExistence type="predicted"/>
<dbReference type="OrthoDB" id="4138941at2759"/>
<dbReference type="STRING" id="1450537.A0A395IAW3"/>
<dbReference type="EMBL" id="KZ824272">
    <property type="protein sequence ID" value="RAL15294.1"/>
    <property type="molecule type" value="Genomic_DNA"/>
</dbReference>
<feature type="domain" description="Protein kinase" evidence="1">
    <location>
        <begin position="60"/>
        <end position="263"/>
    </location>
</feature>
<gene>
    <name evidence="2" type="ORF">BO97DRAFT_463302</name>
</gene>
<name>A0A395IAW3_ASPHC</name>
<sequence length="263" mass="31350">MNEEITWRDIFFSGNPPRFLKTKFNRETDFLPFNPVDKDWKLSDLVDTSRPIENHCIQVFWLRSNRHRRYIGKVFPDFTREQVIEQLHRLGVKFVEIPRSIDDAVHQYDRFLREARAYSHIDKFCPGRERLYFPRFYGVVTNMERSRFSSGYAHPRAVVLEAVKPHLGSRRVLGEVDSSLPESFLKTIRNLQLSQFEHEWYSSLLRDRLRRLNALHKLGVTHGDVKDHHFRLPGDIYDTVLYDFSESYTFSDQRPFRVNSGKP</sequence>
<dbReference type="GO" id="GO:0005524">
    <property type="term" value="F:ATP binding"/>
    <property type="evidence" value="ECO:0007669"/>
    <property type="project" value="InterPro"/>
</dbReference>
<dbReference type="GO" id="GO:0004672">
    <property type="term" value="F:protein kinase activity"/>
    <property type="evidence" value="ECO:0007669"/>
    <property type="project" value="InterPro"/>
</dbReference>
<reference evidence="2 3" key="1">
    <citation type="submission" date="2018-02" db="EMBL/GenBank/DDBJ databases">
        <title>The genomes of Aspergillus section Nigri reveals drivers in fungal speciation.</title>
        <authorList>
            <consortium name="DOE Joint Genome Institute"/>
            <person name="Vesth T.C."/>
            <person name="Nybo J."/>
            <person name="Theobald S."/>
            <person name="Brandl J."/>
            <person name="Frisvad J.C."/>
            <person name="Nielsen K.F."/>
            <person name="Lyhne E.K."/>
            <person name="Kogle M.E."/>
            <person name="Kuo A."/>
            <person name="Riley R."/>
            <person name="Clum A."/>
            <person name="Nolan M."/>
            <person name="Lipzen A."/>
            <person name="Salamov A."/>
            <person name="Henrissat B."/>
            <person name="Wiebenga A."/>
            <person name="De vries R.P."/>
            <person name="Grigoriev I.V."/>
            <person name="Mortensen U.H."/>
            <person name="Andersen M.R."/>
            <person name="Baker S.E."/>
        </authorList>
    </citation>
    <scope>NUCLEOTIDE SEQUENCE [LARGE SCALE GENOMIC DNA]</scope>
    <source>
        <strain evidence="2 3">CBS 101889</strain>
    </source>
</reference>
<dbReference type="GeneID" id="37203742"/>
<evidence type="ECO:0000313" key="3">
    <source>
        <dbReference type="Proteomes" id="UP000248961"/>
    </source>
</evidence>
<dbReference type="Proteomes" id="UP000248961">
    <property type="component" value="Unassembled WGS sequence"/>
</dbReference>